<feature type="transmembrane region" description="Helical" evidence="2">
    <location>
        <begin position="466"/>
        <end position="487"/>
    </location>
</feature>
<name>A0ABU9W3G4_9MICO</name>
<keyword evidence="3" id="KW-0328">Glycosyltransferase</keyword>
<dbReference type="Pfam" id="PF13641">
    <property type="entry name" value="Glyco_tranf_2_3"/>
    <property type="match status" value="1"/>
</dbReference>
<feature type="transmembrane region" description="Helical" evidence="2">
    <location>
        <begin position="629"/>
        <end position="648"/>
    </location>
</feature>
<dbReference type="PANTHER" id="PTHR43685">
    <property type="entry name" value="GLYCOSYLTRANSFERASE"/>
    <property type="match status" value="1"/>
</dbReference>
<reference evidence="3 4" key="1">
    <citation type="submission" date="2024-03" db="EMBL/GenBank/DDBJ databases">
        <title>YIM 134122 draft genome.</title>
        <authorList>
            <person name="Zuo S."/>
            <person name="Xiong L."/>
        </authorList>
    </citation>
    <scope>NUCLEOTIDE SEQUENCE [LARGE SCALE GENOMIC DNA]</scope>
    <source>
        <strain evidence="3 4">YIM 134122</strain>
    </source>
</reference>
<protein>
    <submittedName>
        <fullName evidence="3">Glycosyltransferase</fullName>
        <ecNumber evidence="3">2.4.-.-</ecNumber>
    </submittedName>
</protein>
<feature type="transmembrane region" description="Helical" evidence="2">
    <location>
        <begin position="251"/>
        <end position="272"/>
    </location>
</feature>
<proteinExistence type="predicted"/>
<dbReference type="InterPro" id="IPR029044">
    <property type="entry name" value="Nucleotide-diphossugar_trans"/>
</dbReference>
<keyword evidence="2" id="KW-0812">Transmembrane</keyword>
<feature type="transmembrane region" description="Helical" evidence="2">
    <location>
        <begin position="360"/>
        <end position="390"/>
    </location>
</feature>
<evidence type="ECO:0000256" key="1">
    <source>
        <dbReference type="SAM" id="MobiDB-lite"/>
    </source>
</evidence>
<dbReference type="EMBL" id="JBCLVG010000001">
    <property type="protein sequence ID" value="MEN1946535.1"/>
    <property type="molecule type" value="Genomic_DNA"/>
</dbReference>
<gene>
    <name evidence="3" type="ORF">WJX64_08260</name>
</gene>
<feature type="compositionally biased region" description="Low complexity" evidence="1">
    <location>
        <begin position="997"/>
        <end position="1009"/>
    </location>
</feature>
<feature type="compositionally biased region" description="Acidic residues" evidence="1">
    <location>
        <begin position="1018"/>
        <end position="1029"/>
    </location>
</feature>
<feature type="compositionally biased region" description="Acidic residues" evidence="1">
    <location>
        <begin position="965"/>
        <end position="979"/>
    </location>
</feature>
<feature type="transmembrane region" description="Helical" evidence="2">
    <location>
        <begin position="441"/>
        <end position="460"/>
    </location>
</feature>
<organism evidence="3 4">
    <name type="scientific">Leifsonia stereocauli</name>
    <dbReference type="NCBI Taxonomy" id="3134136"/>
    <lineage>
        <taxon>Bacteria</taxon>
        <taxon>Bacillati</taxon>
        <taxon>Actinomycetota</taxon>
        <taxon>Actinomycetes</taxon>
        <taxon>Micrococcales</taxon>
        <taxon>Microbacteriaceae</taxon>
        <taxon>Leifsonia</taxon>
    </lineage>
</organism>
<evidence type="ECO:0000313" key="3">
    <source>
        <dbReference type="EMBL" id="MEN1946535.1"/>
    </source>
</evidence>
<dbReference type="Gene3D" id="3.90.550.10">
    <property type="entry name" value="Spore Coat Polysaccharide Biosynthesis Protein SpsA, Chain A"/>
    <property type="match status" value="1"/>
</dbReference>
<feature type="compositionally biased region" description="Basic residues" evidence="1">
    <location>
        <begin position="940"/>
        <end position="956"/>
    </location>
</feature>
<keyword evidence="2" id="KW-1133">Transmembrane helix</keyword>
<feature type="transmembrane region" description="Helical" evidence="2">
    <location>
        <begin position="494"/>
        <end position="515"/>
    </location>
</feature>
<dbReference type="RefSeq" id="WP_342112972.1">
    <property type="nucleotide sequence ID" value="NZ_JBCAUN010000001.1"/>
</dbReference>
<evidence type="ECO:0000256" key="2">
    <source>
        <dbReference type="SAM" id="Phobius"/>
    </source>
</evidence>
<comment type="caution">
    <text evidence="3">The sequence shown here is derived from an EMBL/GenBank/DDBJ whole genome shotgun (WGS) entry which is preliminary data.</text>
</comment>
<keyword evidence="4" id="KW-1185">Reference proteome</keyword>
<evidence type="ECO:0000313" key="4">
    <source>
        <dbReference type="Proteomes" id="UP001425155"/>
    </source>
</evidence>
<feature type="region of interest" description="Disordered" evidence="1">
    <location>
        <begin position="928"/>
        <end position="1057"/>
    </location>
</feature>
<dbReference type="InterPro" id="IPR050834">
    <property type="entry name" value="Glycosyltransf_2"/>
</dbReference>
<dbReference type="GO" id="GO:0016757">
    <property type="term" value="F:glycosyltransferase activity"/>
    <property type="evidence" value="ECO:0007669"/>
    <property type="project" value="UniProtKB-KW"/>
</dbReference>
<sequence length="1057" mass="108414">MSPRVTAIIVARNGAEHLPRTLEALAAQTMAPDAIIAVDCGSTDDTGALLAEFGPTHLIAADSDLTFGGAIATAVRVTTPPTAPNELLWLIAQDTAPEPTALAELVAALETAPSVAIAGPKLLDWERGEFIRSLGESLTTQGATVALVSDELDQGQRDVLSDVLAVVASGMLVRHTVWETLGGFDPGLPVVDDALDFCVRARLAGHRVSVAPAARVATAGDGVAGANTSHKGRIRRRRARQQRTAQLHRRLAYAPAVLVPVHWLSLVPLAILRSIIALLGKQPGRIGGEFAAAFTAAFSGIRTTAARRNIARTRSNPWSVLGSLRVTPAEMRRRRALAREARIARARGARHEIGFLTSGGAWTVLAAVVVGLVVAAPLVGSAAVGGGGLLPLSSTPAELWQNIGYGWRDLGPGFVGAADPFAAVLAVLGSLAFWSPSAAMLALWVAAVPLAALGAWFAATRLTDRGGLRAIAAVLWMLAPTFMTAIADGRPAAVLTHLLLPWLVFAGFAAARSWSASATTALLFAAIVACAPSLTPALLVIWLVLLVISGRGFFRIIGIPIPAVALLAPLVFDQALRANWIALVADPGVPLAGTPASVWQLLLGFPGGGFGGWDQALGLIPIDGLLPQVVVPILLAPLAVLGLLALFLPGFRSAAFALGVSLLGFATALAATLIVVATTGSQLVPVWAGTGLSLYWLGIVGAVTIGLNAIPRYSIIPAIVAAACFVAVAAPLALAVPLGQSAVDATSNRILPAFVSAESAGDPRAGTLAIVPQPDGGILADLQRGSGTTLDDQSVLASTDREVSAAQKEIATIAGNLTSRSAFDAAAALDANRIRFVLLEPAVRADGAAPSAAAVQVTRRATAALDGNSTLVPVGRTDYGMLWRVDTNEDGAASAAVPANAGGWIGTASLIVAAVVFGATLLLSIPTGVGRELPPESARRRAARERRERRAGRSPRRAAAGVVIADEDLPEDGVTEESTGDAGAAAEAVEAGEADADAATSGTDGTTASPADSGAVEGDAEPDPVPDPEAEARSDSDPEPSDLTEPTESTEEKRDVE</sequence>
<feature type="transmembrane region" description="Helical" evidence="2">
    <location>
        <begin position="552"/>
        <end position="572"/>
    </location>
</feature>
<keyword evidence="3" id="KW-0808">Transferase</keyword>
<dbReference type="SUPFAM" id="SSF53448">
    <property type="entry name" value="Nucleotide-diphospho-sugar transferases"/>
    <property type="match status" value="1"/>
</dbReference>
<feature type="transmembrane region" description="Helical" evidence="2">
    <location>
        <begin position="655"/>
        <end position="678"/>
    </location>
</feature>
<feature type="transmembrane region" description="Helical" evidence="2">
    <location>
        <begin position="521"/>
        <end position="545"/>
    </location>
</feature>
<feature type="transmembrane region" description="Helical" evidence="2">
    <location>
        <begin position="410"/>
        <end position="434"/>
    </location>
</feature>
<accession>A0ABU9W3G4</accession>
<dbReference type="EC" id="2.4.-.-" evidence="3"/>
<feature type="transmembrane region" description="Helical" evidence="2">
    <location>
        <begin position="684"/>
        <end position="707"/>
    </location>
</feature>
<feature type="compositionally biased region" description="Low complexity" evidence="1">
    <location>
        <begin position="980"/>
        <end position="989"/>
    </location>
</feature>
<dbReference type="Proteomes" id="UP001425155">
    <property type="component" value="Unassembled WGS sequence"/>
</dbReference>
<feature type="transmembrane region" description="Helical" evidence="2">
    <location>
        <begin position="719"/>
        <end position="739"/>
    </location>
</feature>
<keyword evidence="2" id="KW-0472">Membrane</keyword>
<dbReference type="PANTHER" id="PTHR43685:SF3">
    <property type="entry name" value="SLR2126 PROTEIN"/>
    <property type="match status" value="1"/>
</dbReference>